<dbReference type="InParanoid" id="A0A482WPZ3"/>
<reference evidence="1 2" key="1">
    <citation type="journal article" date="2017" name="Gigascience">
        <title>Genome sequence of the small brown planthopper, Laodelphax striatellus.</title>
        <authorList>
            <person name="Zhu J."/>
            <person name="Jiang F."/>
            <person name="Wang X."/>
            <person name="Yang P."/>
            <person name="Bao Y."/>
            <person name="Zhao W."/>
            <person name="Wang W."/>
            <person name="Lu H."/>
            <person name="Wang Q."/>
            <person name="Cui N."/>
            <person name="Li J."/>
            <person name="Chen X."/>
            <person name="Luo L."/>
            <person name="Yu J."/>
            <person name="Kang L."/>
            <person name="Cui F."/>
        </authorList>
    </citation>
    <scope>NUCLEOTIDE SEQUENCE [LARGE SCALE GENOMIC DNA]</scope>
    <source>
        <strain evidence="1">Lst14</strain>
    </source>
</reference>
<organism evidence="1 2">
    <name type="scientific">Laodelphax striatellus</name>
    <name type="common">Small brown planthopper</name>
    <name type="synonym">Delphax striatella</name>
    <dbReference type="NCBI Taxonomy" id="195883"/>
    <lineage>
        <taxon>Eukaryota</taxon>
        <taxon>Metazoa</taxon>
        <taxon>Ecdysozoa</taxon>
        <taxon>Arthropoda</taxon>
        <taxon>Hexapoda</taxon>
        <taxon>Insecta</taxon>
        <taxon>Pterygota</taxon>
        <taxon>Neoptera</taxon>
        <taxon>Paraneoptera</taxon>
        <taxon>Hemiptera</taxon>
        <taxon>Auchenorrhyncha</taxon>
        <taxon>Fulgoroidea</taxon>
        <taxon>Delphacidae</taxon>
        <taxon>Criomorphinae</taxon>
        <taxon>Laodelphax</taxon>
    </lineage>
</organism>
<evidence type="ECO:0000313" key="1">
    <source>
        <dbReference type="EMBL" id="RZF35669.1"/>
    </source>
</evidence>
<dbReference type="EMBL" id="QKKF02027773">
    <property type="protein sequence ID" value="RZF35669.1"/>
    <property type="molecule type" value="Genomic_DNA"/>
</dbReference>
<keyword evidence="2" id="KW-1185">Reference proteome</keyword>
<name>A0A482WPZ3_LAOST</name>
<evidence type="ECO:0000313" key="2">
    <source>
        <dbReference type="Proteomes" id="UP000291343"/>
    </source>
</evidence>
<protein>
    <submittedName>
        <fullName evidence="1">Uncharacterized protein</fullName>
    </submittedName>
</protein>
<gene>
    <name evidence="1" type="ORF">LSTR_LSTR015797</name>
</gene>
<sequence length="94" mass="9763">MKANRPILPAEDGVLEEAAVVVAGLAEAGVAGVALVVETAEAEVAEAAVLPLLLLFGEAGRLVSGEGLLFWPIPEGRLSKYNGSQISYSNYCIH</sequence>
<dbReference type="Proteomes" id="UP000291343">
    <property type="component" value="Unassembled WGS sequence"/>
</dbReference>
<proteinExistence type="predicted"/>
<accession>A0A482WPZ3</accession>
<comment type="caution">
    <text evidence="1">The sequence shown here is derived from an EMBL/GenBank/DDBJ whole genome shotgun (WGS) entry which is preliminary data.</text>
</comment>
<dbReference type="AlphaFoldDB" id="A0A482WPZ3"/>